<sequence length="839" mass="85378">MGVATTTVTATSFETATSTITSVAEITSVATTCAVGTTAPTLAQYYLSSCTESVWSSAGQFWQQHCSASLVGGTVIRAYANVVGAYNYPVSFCAALNSLNIPASKCAGINVMRVGGIAEYFLVNGDLSLTSTTNGYTNTAIALYTTNPCEVTATATTTDFYPVAETSAVVYTSTYEITYVETITVSIPDPSISSTSSTSSSAIPLNTTSSAAATTIVYPLANATSTLSFVPVSNTTTSSIVLSTSNTSINASSQTLVPNVINATTTSSIILSTPIISSNVTTQTLVPVAVNASNITVSIAVLPVSNATIINPSSSDYTSTRVSLSSIIPDRTSSVVSTAPNTTVSTLISSSASPSPMFLNTTTTSNIRVTTSSSPIFQNTSSSNSAHMPYLISSASVIIAVPALSTSASAQMISASPSNHGSQAPVTLTRYITYVYTVTACPPEVTNCPASQKSTFLATKTIVTYLTVQAASPTHVAQSSDVHALMSGFAMETALSNTIYTTSTLYSTFTQTVRACPSSVKDCPASEKTAYQTEVVKAYTTICPVAASLSDTISRATSSIVAVSEVSPTSSDISSTRYNTSTLYSTSTQTVTACPSSVKDCPASEKTVYQTEVIKAYTTVCPVAASSSQGGLQATSSIVSPFEASPSSIAPSSGSVADATHTQSNPVAVAGALSGSSILSSKIISGSESVAFPTVGGTRTYTADIKTMTSTRGFAASVAPSAPSSSATTEAVASTLESSSSIIALVLSYSGSSAVSGYSPAVHSQSLNATTIVMPNKNSTAVAVATSTAKSSAATSAVTSPFIALYTGAASASKPHSVSLILGAVFASLGLFFSTFQIT</sequence>
<proteinExistence type="predicted"/>
<gene>
    <name evidence="1" type="ORF">KCV03_g2334</name>
</gene>
<protein>
    <submittedName>
        <fullName evidence="1">Uncharacterized protein</fullName>
    </submittedName>
</protein>
<dbReference type="EMBL" id="JAHFYH010000010">
    <property type="protein sequence ID" value="KAH0227403.1"/>
    <property type="molecule type" value="Genomic_DNA"/>
</dbReference>
<feature type="non-terminal residue" evidence="1">
    <location>
        <position position="839"/>
    </location>
</feature>
<comment type="caution">
    <text evidence="1">The sequence shown here is derived from an EMBL/GenBank/DDBJ whole genome shotgun (WGS) entry which is preliminary data.</text>
</comment>
<reference evidence="1" key="1">
    <citation type="journal article" date="2021" name="J Fungi (Basel)">
        <title>Virulence traits and population genomics of the black yeast Aureobasidium melanogenum.</title>
        <authorList>
            <person name="Cernosa A."/>
            <person name="Sun X."/>
            <person name="Gostincar C."/>
            <person name="Fang C."/>
            <person name="Gunde-Cimerman N."/>
            <person name="Song Z."/>
        </authorList>
    </citation>
    <scope>NUCLEOTIDE SEQUENCE</scope>
    <source>
        <strain evidence="1">EXF-8016</strain>
    </source>
</reference>
<dbReference type="AlphaFoldDB" id="A0A9P8GLQ1"/>
<organism evidence="1 2">
    <name type="scientific">Aureobasidium melanogenum</name>
    <name type="common">Aureobasidium pullulans var. melanogenum</name>
    <dbReference type="NCBI Taxonomy" id="46634"/>
    <lineage>
        <taxon>Eukaryota</taxon>
        <taxon>Fungi</taxon>
        <taxon>Dikarya</taxon>
        <taxon>Ascomycota</taxon>
        <taxon>Pezizomycotina</taxon>
        <taxon>Dothideomycetes</taxon>
        <taxon>Dothideomycetidae</taxon>
        <taxon>Dothideales</taxon>
        <taxon>Saccotheciaceae</taxon>
        <taxon>Aureobasidium</taxon>
    </lineage>
</organism>
<evidence type="ECO:0000313" key="2">
    <source>
        <dbReference type="Proteomes" id="UP000767238"/>
    </source>
</evidence>
<dbReference type="OrthoDB" id="3923593at2759"/>
<reference evidence="1" key="2">
    <citation type="submission" date="2021-08" db="EMBL/GenBank/DDBJ databases">
        <authorList>
            <person name="Gostincar C."/>
            <person name="Sun X."/>
            <person name="Song Z."/>
            <person name="Gunde-Cimerman N."/>
        </authorList>
    </citation>
    <scope>NUCLEOTIDE SEQUENCE</scope>
    <source>
        <strain evidence="1">EXF-8016</strain>
    </source>
</reference>
<accession>A0A9P8GLQ1</accession>
<dbReference type="Proteomes" id="UP000767238">
    <property type="component" value="Unassembled WGS sequence"/>
</dbReference>
<name>A0A9P8GLQ1_AURME</name>
<evidence type="ECO:0000313" key="1">
    <source>
        <dbReference type="EMBL" id="KAH0227403.1"/>
    </source>
</evidence>